<organism evidence="3 4">
    <name type="scientific">Devosia crocina</name>
    <dbReference type="NCBI Taxonomy" id="429728"/>
    <lineage>
        <taxon>Bacteria</taxon>
        <taxon>Pseudomonadati</taxon>
        <taxon>Pseudomonadota</taxon>
        <taxon>Alphaproteobacteria</taxon>
        <taxon>Hyphomicrobiales</taxon>
        <taxon>Devosiaceae</taxon>
        <taxon>Devosia</taxon>
    </lineage>
</organism>
<dbReference type="EMBL" id="FPCK01000003">
    <property type="protein sequence ID" value="SFV37285.1"/>
    <property type="molecule type" value="Genomic_DNA"/>
</dbReference>
<reference evidence="3 4" key="1">
    <citation type="submission" date="2016-10" db="EMBL/GenBank/DDBJ databases">
        <authorList>
            <person name="de Groot N.N."/>
        </authorList>
    </citation>
    <scope>NUCLEOTIDE SEQUENCE [LARGE SCALE GENOMIC DNA]</scope>
    <source>
        <strain evidence="3 4">IPL20</strain>
    </source>
</reference>
<protein>
    <submittedName>
        <fullName evidence="3">Uncharacterized protein</fullName>
    </submittedName>
</protein>
<keyword evidence="4" id="KW-1185">Reference proteome</keyword>
<keyword evidence="2" id="KW-1133">Transmembrane helix</keyword>
<feature type="region of interest" description="Disordered" evidence="1">
    <location>
        <begin position="1"/>
        <end position="21"/>
    </location>
</feature>
<accession>A0A1I7NRP0</accession>
<gene>
    <name evidence="3" type="ORF">SAMN05216456_2843</name>
</gene>
<evidence type="ECO:0000256" key="2">
    <source>
        <dbReference type="SAM" id="Phobius"/>
    </source>
</evidence>
<dbReference type="AlphaFoldDB" id="A0A1I7NRP0"/>
<dbReference type="Proteomes" id="UP000199074">
    <property type="component" value="Unassembled WGS sequence"/>
</dbReference>
<dbReference type="STRING" id="429728.SAMN05216456_2843"/>
<evidence type="ECO:0000313" key="4">
    <source>
        <dbReference type="Proteomes" id="UP000199074"/>
    </source>
</evidence>
<evidence type="ECO:0000313" key="3">
    <source>
        <dbReference type="EMBL" id="SFV37285.1"/>
    </source>
</evidence>
<dbReference type="RefSeq" id="WP_175528618.1">
    <property type="nucleotide sequence ID" value="NZ_FPCK01000003.1"/>
</dbReference>
<keyword evidence="2" id="KW-0812">Transmembrane</keyword>
<feature type="compositionally biased region" description="Basic and acidic residues" evidence="1">
    <location>
        <begin position="1"/>
        <end position="20"/>
    </location>
</feature>
<feature type="transmembrane region" description="Helical" evidence="2">
    <location>
        <begin position="28"/>
        <end position="48"/>
    </location>
</feature>
<sequence length="50" mass="5310">MSSPHDKPSLDQPHRAEPTERTPLAGPVVYVPLLIVLVLAGAMIVFAFGA</sequence>
<name>A0A1I7NRP0_9HYPH</name>
<keyword evidence="2" id="KW-0472">Membrane</keyword>
<proteinExistence type="predicted"/>
<evidence type="ECO:0000256" key="1">
    <source>
        <dbReference type="SAM" id="MobiDB-lite"/>
    </source>
</evidence>